<accession>A0AAE3VDW2</accession>
<feature type="compositionally biased region" description="Polar residues" evidence="1">
    <location>
        <begin position="31"/>
        <end position="43"/>
    </location>
</feature>
<gene>
    <name evidence="2" type="ORF">J3R75_000548</name>
</gene>
<comment type="caution">
    <text evidence="2">The sequence shown here is derived from an EMBL/GenBank/DDBJ whole genome shotgun (WGS) entry which is preliminary data.</text>
</comment>
<protein>
    <recommendedName>
        <fullName evidence="4">HEAT repeat domain-containing protein</fullName>
    </recommendedName>
</protein>
<dbReference type="Proteomes" id="UP001238163">
    <property type="component" value="Unassembled WGS sequence"/>
</dbReference>
<dbReference type="InterPro" id="IPR016024">
    <property type="entry name" value="ARM-type_fold"/>
</dbReference>
<dbReference type="AlphaFoldDB" id="A0AAE3VDW2"/>
<dbReference type="EMBL" id="JAUSVL010000001">
    <property type="protein sequence ID" value="MDQ0288441.1"/>
    <property type="molecule type" value="Genomic_DNA"/>
</dbReference>
<evidence type="ECO:0008006" key="4">
    <source>
        <dbReference type="Google" id="ProtNLM"/>
    </source>
</evidence>
<dbReference type="SUPFAM" id="SSF48371">
    <property type="entry name" value="ARM repeat"/>
    <property type="match status" value="1"/>
</dbReference>
<feature type="region of interest" description="Disordered" evidence="1">
    <location>
        <begin position="31"/>
        <end position="62"/>
    </location>
</feature>
<name>A0AAE3VDW2_9BACT</name>
<keyword evidence="3" id="KW-1185">Reference proteome</keyword>
<reference evidence="2" key="1">
    <citation type="submission" date="2023-07" db="EMBL/GenBank/DDBJ databases">
        <title>Genomic Encyclopedia of Type Strains, Phase IV (KMG-IV): sequencing the most valuable type-strain genomes for metagenomic binning, comparative biology and taxonomic classification.</title>
        <authorList>
            <person name="Goeker M."/>
        </authorList>
    </citation>
    <scope>NUCLEOTIDE SEQUENCE</scope>
    <source>
        <strain evidence="2">DSM 24202</strain>
    </source>
</reference>
<organism evidence="2 3">
    <name type="scientific">Oligosphaera ethanolica</name>
    <dbReference type="NCBI Taxonomy" id="760260"/>
    <lineage>
        <taxon>Bacteria</taxon>
        <taxon>Pseudomonadati</taxon>
        <taxon>Lentisphaerota</taxon>
        <taxon>Oligosphaeria</taxon>
        <taxon>Oligosphaerales</taxon>
        <taxon>Oligosphaeraceae</taxon>
        <taxon>Oligosphaera</taxon>
    </lineage>
</organism>
<dbReference type="RefSeq" id="WP_307259767.1">
    <property type="nucleotide sequence ID" value="NZ_JAUSVL010000001.1"/>
</dbReference>
<feature type="compositionally biased region" description="Low complexity" evidence="1">
    <location>
        <begin position="47"/>
        <end position="62"/>
    </location>
</feature>
<evidence type="ECO:0000313" key="2">
    <source>
        <dbReference type="EMBL" id="MDQ0288441.1"/>
    </source>
</evidence>
<evidence type="ECO:0000256" key="1">
    <source>
        <dbReference type="SAM" id="MobiDB-lite"/>
    </source>
</evidence>
<proteinExistence type="predicted"/>
<dbReference type="Gene3D" id="1.25.10.10">
    <property type="entry name" value="Leucine-rich Repeat Variant"/>
    <property type="match status" value="1"/>
</dbReference>
<sequence>MHASKRVTFLLLATMALVLVFMAWRTRMNNSRHTPGTATNANKPLTAAQPEESSAAAPQTTAASGGLFSGDELVVQELQDLLDDEDKHDEALQKALAMCNGSAVQQLAAIDAFRWLGGRKAMKSLIGLRNNAYLAVADEAGRVLTHLLTESNNQGGNRHDSDIPDDGLVILDEGVYEEDPLGDEQHADLETWILALTEAPSPEAREELLLILSTYAVDQSVPILLELFDNPNEALREAVRQILTSITGQEEILDREQVVNWFAAIKTNHDDANDQQ</sequence>
<dbReference type="InterPro" id="IPR011989">
    <property type="entry name" value="ARM-like"/>
</dbReference>
<evidence type="ECO:0000313" key="3">
    <source>
        <dbReference type="Proteomes" id="UP001238163"/>
    </source>
</evidence>